<evidence type="ECO:0000256" key="1">
    <source>
        <dbReference type="SAM" id="SignalP"/>
    </source>
</evidence>
<dbReference type="AlphaFoldDB" id="A0A2L0ESC0"/>
<protein>
    <recommendedName>
        <fullName evidence="4">Secreted protein</fullName>
    </recommendedName>
</protein>
<feature type="chain" id="PRO_5014752784" description="Secreted protein" evidence="1">
    <location>
        <begin position="22"/>
        <end position="307"/>
    </location>
</feature>
<dbReference type="Proteomes" id="UP000238348">
    <property type="component" value="Chromosome"/>
</dbReference>
<gene>
    <name evidence="2" type="ORF">SOCE26_036450</name>
</gene>
<feature type="signal peptide" evidence="1">
    <location>
        <begin position="1"/>
        <end position="21"/>
    </location>
</feature>
<dbReference type="OrthoDB" id="5507757at2"/>
<organism evidence="2 3">
    <name type="scientific">Sorangium cellulosum</name>
    <name type="common">Polyangium cellulosum</name>
    <dbReference type="NCBI Taxonomy" id="56"/>
    <lineage>
        <taxon>Bacteria</taxon>
        <taxon>Pseudomonadati</taxon>
        <taxon>Myxococcota</taxon>
        <taxon>Polyangia</taxon>
        <taxon>Polyangiales</taxon>
        <taxon>Polyangiaceae</taxon>
        <taxon>Sorangium</taxon>
    </lineage>
</organism>
<dbReference type="RefSeq" id="WP_104981065.1">
    <property type="nucleotide sequence ID" value="NZ_CP012673.1"/>
</dbReference>
<reference evidence="2 3" key="1">
    <citation type="submission" date="2015-09" db="EMBL/GenBank/DDBJ databases">
        <title>Sorangium comparison.</title>
        <authorList>
            <person name="Zaburannyi N."/>
            <person name="Bunk B."/>
            <person name="Overmann J."/>
            <person name="Mueller R."/>
        </authorList>
    </citation>
    <scope>NUCLEOTIDE SEQUENCE [LARGE SCALE GENOMIC DNA]</scope>
    <source>
        <strain evidence="2 3">So ce26</strain>
    </source>
</reference>
<keyword evidence="1" id="KW-0732">Signal</keyword>
<evidence type="ECO:0000313" key="2">
    <source>
        <dbReference type="EMBL" id="AUX42218.1"/>
    </source>
</evidence>
<name>A0A2L0ESC0_SORCE</name>
<proteinExistence type="predicted"/>
<evidence type="ECO:0008006" key="4">
    <source>
        <dbReference type="Google" id="ProtNLM"/>
    </source>
</evidence>
<evidence type="ECO:0000313" key="3">
    <source>
        <dbReference type="Proteomes" id="UP000238348"/>
    </source>
</evidence>
<accession>A0A2L0ESC0</accession>
<dbReference type="EMBL" id="CP012673">
    <property type="protein sequence ID" value="AUX42218.1"/>
    <property type="molecule type" value="Genomic_DNA"/>
</dbReference>
<sequence>MLTRALAGVALVLSFALSSRAARASACCGTGHGVGHWLAPSERAAASFAVRGSEQIGSWTWAREFAPSAAGSYHRELRTDVGWMVRVQEHVQLGVAVPLMMVWKGARDGASSGGGAGDITAAGRIDLLESGVSPWIPAAALTLAVALPTGRPQGASSDRLGADVTGLGAAELRPGIVLEKSWGSIQALLAASAGFRTRFHLPTGESLQLAPRVQILAAAGPAWPSGVSLAVGGLYEVEPWPTRDGRDTPGATRERTALLAVLACDITTRWTAIGNLQADVPISGIGREEIAFAALSAGVRYVWGRHD</sequence>